<proteinExistence type="predicted"/>
<gene>
    <name evidence="4" type="ORF">L0U88_06175</name>
</gene>
<keyword evidence="2" id="KW-1133">Transmembrane helix</keyword>
<dbReference type="InterPro" id="IPR011990">
    <property type="entry name" value="TPR-like_helical_dom_sf"/>
</dbReference>
<organism evidence="4 5">
    <name type="scientific">Flavihumibacter fluminis</name>
    <dbReference type="NCBI Taxonomy" id="2909236"/>
    <lineage>
        <taxon>Bacteria</taxon>
        <taxon>Pseudomonadati</taxon>
        <taxon>Bacteroidota</taxon>
        <taxon>Chitinophagia</taxon>
        <taxon>Chitinophagales</taxon>
        <taxon>Chitinophagaceae</taxon>
        <taxon>Flavihumibacter</taxon>
    </lineage>
</organism>
<dbReference type="InterPro" id="IPR019734">
    <property type="entry name" value="TPR_rpt"/>
</dbReference>
<dbReference type="RefSeq" id="WP_234864743.1">
    <property type="nucleotide sequence ID" value="NZ_JAKEVY010000002.1"/>
</dbReference>
<evidence type="ECO:0000256" key="2">
    <source>
        <dbReference type="SAM" id="Phobius"/>
    </source>
</evidence>
<dbReference type="InterPro" id="IPR024983">
    <property type="entry name" value="CHAT_dom"/>
</dbReference>
<feature type="domain" description="CHAT" evidence="3">
    <location>
        <begin position="603"/>
        <end position="881"/>
    </location>
</feature>
<feature type="transmembrane region" description="Helical" evidence="2">
    <location>
        <begin position="891"/>
        <end position="909"/>
    </location>
</feature>
<keyword evidence="1" id="KW-0802">TPR repeat</keyword>
<dbReference type="PROSITE" id="PS50005">
    <property type="entry name" value="TPR"/>
    <property type="match status" value="1"/>
</dbReference>
<evidence type="ECO:0000259" key="3">
    <source>
        <dbReference type="Pfam" id="PF12770"/>
    </source>
</evidence>
<keyword evidence="5" id="KW-1185">Reference proteome</keyword>
<dbReference type="Pfam" id="PF12770">
    <property type="entry name" value="CHAT"/>
    <property type="match status" value="1"/>
</dbReference>
<evidence type="ECO:0000256" key="1">
    <source>
        <dbReference type="PROSITE-ProRule" id="PRU00339"/>
    </source>
</evidence>
<evidence type="ECO:0000313" key="4">
    <source>
        <dbReference type="EMBL" id="MCF1714209.1"/>
    </source>
</evidence>
<dbReference type="EMBL" id="JAKEVY010000002">
    <property type="protein sequence ID" value="MCF1714209.1"/>
    <property type="molecule type" value="Genomic_DNA"/>
</dbReference>
<dbReference type="Gene3D" id="1.25.40.10">
    <property type="entry name" value="Tetratricopeptide repeat domain"/>
    <property type="match status" value="2"/>
</dbReference>
<protein>
    <submittedName>
        <fullName evidence="4">CHAT domain-containing protein</fullName>
    </submittedName>
</protein>
<dbReference type="Proteomes" id="UP001200145">
    <property type="component" value="Unassembled WGS sequence"/>
</dbReference>
<keyword evidence="2" id="KW-0472">Membrane</keyword>
<reference evidence="4 5" key="1">
    <citation type="submission" date="2022-01" db="EMBL/GenBank/DDBJ databases">
        <title>Flavihumibacter sp. nov., isolated from sediment of a river.</title>
        <authorList>
            <person name="Liu H."/>
        </authorList>
    </citation>
    <scope>NUCLEOTIDE SEQUENCE [LARGE SCALE GENOMIC DNA]</scope>
    <source>
        <strain evidence="4 5">RY-1</strain>
    </source>
</reference>
<dbReference type="SMART" id="SM00028">
    <property type="entry name" value="TPR"/>
    <property type="match status" value="4"/>
</dbReference>
<sequence>MSRRFQLFGVLLLLLLIWKGFSQSNLQADEPAYWYKEAEKNYAAENPTRTTDSIALAAYEKAIQLFLPTAPRDAKTGDAIIKRGNIFQGQREYANAQKEYHRAMDWFRSYGADSLLFYQASLHLGSNFYYTYTIDSARYYLEQAARLALNHADYPDQDVLYNSLGALYFQSSNFLQAANYFEKARMLLDPAAPEYRETFHGFSNNIAFCESALGNYEEALSIYRPLLKDAYLKNRVIQNIGHLYYEKNEPDSALRYFQQVVPNATNATVRMYQEMARIYLDKNQPDQSRGLLDKADSLNRLLGESPREKAVNLLLRSRLLVSRQNYPEALQYLEKAAAGINEDLAPLVLFEIQEQKSGIYLVRHKQTKTTEDLKAGALALLKAIRLASYIRSNYDNDEAKLFFNRSREAIYWKAAEAVYNWYAQTKEQEALESFFELEEAYKGSVLNDQLRQARERTAINPAQSPLLAREFELRQTLAYYSSLLNTLTEPDEKQRIEQELISTKVALSRVQQELNAGFNERSLEDSVYSLSVFQKRLAGKQAVLSFLQTDAALFRFLIRPGTIQLDRVPVTVGLREKVQHFISSLHSQQEGVRYQGNQDGYYLYQVLMQPLEGELKKLESCTILADGFLHLVPFEALPVTEATNHYLLQDLTISYHLSFDQVYQQRKPAIANGKDSSWMSFAPYAEEDPLIRKTGLAVLPFSASETGKSDSELTIVKSEATKAAFLNLGGSKKILHIASHAAANREGNGDSWIKFYPEQPDSVLGYTLFLPEIYPLPLKNTELVILSACESASGIAASGEGLLSLSRAFLYAGSNGVIASLWKSEDLVTAYLIRKFREGISAGLPVERALQEAKLQLLSDPEIPVQFKQPNYWAHLVYIGNCSPAKSMATFFWWLLGGAGAVVLLVYFLRKRASRSSS</sequence>
<keyword evidence="2" id="KW-0812">Transmembrane</keyword>
<dbReference type="SUPFAM" id="SSF48452">
    <property type="entry name" value="TPR-like"/>
    <property type="match status" value="2"/>
</dbReference>
<name>A0ABS9BES1_9BACT</name>
<accession>A0ABS9BES1</accession>
<dbReference type="PANTHER" id="PTHR10098:SF108">
    <property type="entry name" value="TETRATRICOPEPTIDE REPEAT PROTEIN 28"/>
    <property type="match status" value="1"/>
</dbReference>
<feature type="repeat" description="TPR" evidence="1">
    <location>
        <begin position="234"/>
        <end position="267"/>
    </location>
</feature>
<dbReference type="PANTHER" id="PTHR10098">
    <property type="entry name" value="RAPSYN-RELATED"/>
    <property type="match status" value="1"/>
</dbReference>
<evidence type="ECO:0000313" key="5">
    <source>
        <dbReference type="Proteomes" id="UP001200145"/>
    </source>
</evidence>
<comment type="caution">
    <text evidence="4">The sequence shown here is derived from an EMBL/GenBank/DDBJ whole genome shotgun (WGS) entry which is preliminary data.</text>
</comment>